<evidence type="ECO:0000256" key="2">
    <source>
        <dbReference type="ARBA" id="ARBA00004609"/>
    </source>
</evidence>
<feature type="chain" id="PRO_5032285334" evidence="17">
    <location>
        <begin position="19"/>
        <end position="1084"/>
    </location>
</feature>
<evidence type="ECO:0000256" key="16">
    <source>
        <dbReference type="SAM" id="MobiDB-lite"/>
    </source>
</evidence>
<evidence type="ECO:0000256" key="1">
    <source>
        <dbReference type="ARBA" id="ARBA00004191"/>
    </source>
</evidence>
<dbReference type="InterPro" id="IPR033504">
    <property type="entry name" value="ALS"/>
</dbReference>
<evidence type="ECO:0000256" key="12">
    <source>
        <dbReference type="ARBA" id="ARBA00023136"/>
    </source>
</evidence>
<comment type="similarity">
    <text evidence="3">Belongs to the ALS family.</text>
</comment>
<evidence type="ECO:0000256" key="7">
    <source>
        <dbReference type="ARBA" id="ARBA00022622"/>
    </source>
</evidence>
<dbReference type="GO" id="GO:0043709">
    <property type="term" value="P:cell adhesion involved in single-species biofilm formation"/>
    <property type="evidence" value="ECO:0007669"/>
    <property type="project" value="TreeGrafter"/>
</dbReference>
<dbReference type="GO" id="GO:0030446">
    <property type="term" value="C:hyphal cell wall"/>
    <property type="evidence" value="ECO:0007669"/>
    <property type="project" value="TreeGrafter"/>
</dbReference>
<dbReference type="GO" id="GO:0030448">
    <property type="term" value="P:hyphal growth"/>
    <property type="evidence" value="ECO:0007669"/>
    <property type="project" value="TreeGrafter"/>
</dbReference>
<keyword evidence="8 17" id="KW-0732">Signal</keyword>
<keyword evidence="12" id="KW-0472">Membrane</keyword>
<gene>
    <name evidence="19" type="primary">ALS2228</name>
</gene>
<dbReference type="InterPro" id="IPR011252">
    <property type="entry name" value="Fibrogen-bd_dom1"/>
</dbReference>
<accession>A0A8A3BCJ9</accession>
<dbReference type="Pfam" id="PF05792">
    <property type="entry name" value="Candida_ALS"/>
    <property type="match status" value="5"/>
</dbReference>
<dbReference type="GO" id="GO:0044011">
    <property type="term" value="P:single-species biofilm formation on inanimate substrate"/>
    <property type="evidence" value="ECO:0007669"/>
    <property type="project" value="TreeGrafter"/>
</dbReference>
<evidence type="ECO:0000256" key="10">
    <source>
        <dbReference type="ARBA" id="ARBA00022889"/>
    </source>
</evidence>
<dbReference type="Gene3D" id="2.60.40.1280">
    <property type="match status" value="1"/>
</dbReference>
<keyword evidence="9" id="KW-0677">Repeat</keyword>
<dbReference type="GO" id="GO:0098552">
    <property type="term" value="C:side of membrane"/>
    <property type="evidence" value="ECO:0007669"/>
    <property type="project" value="UniProtKB-KW"/>
</dbReference>
<keyword evidence="15" id="KW-0449">Lipoprotein</keyword>
<dbReference type="PANTHER" id="PTHR33793">
    <property type="entry name" value="ALPHA-AGGLUTININ"/>
    <property type="match status" value="1"/>
</dbReference>
<name>A0A8A3BCJ9_CANTR</name>
<dbReference type="Pfam" id="PF11766">
    <property type="entry name" value="Candida_ALS_N"/>
    <property type="match status" value="1"/>
</dbReference>
<keyword evidence="14" id="KW-0325">Glycoprotein</keyword>
<dbReference type="InterPro" id="IPR008440">
    <property type="entry name" value="Agglutinin-like_ALS_rpt"/>
</dbReference>
<evidence type="ECO:0000256" key="4">
    <source>
        <dbReference type="ARBA" id="ARBA00022475"/>
    </source>
</evidence>
<evidence type="ECO:0000256" key="6">
    <source>
        <dbReference type="ARBA" id="ARBA00022525"/>
    </source>
</evidence>
<protein>
    <submittedName>
        <fullName evidence="19">Agglutinin-like sequence adhesin</fullName>
    </submittedName>
</protein>
<dbReference type="EMBL" id="MT863732">
    <property type="protein sequence ID" value="QSX72323.1"/>
    <property type="molecule type" value="Genomic_DNA"/>
</dbReference>
<evidence type="ECO:0000256" key="3">
    <source>
        <dbReference type="ARBA" id="ARBA00007021"/>
    </source>
</evidence>
<evidence type="ECO:0000256" key="15">
    <source>
        <dbReference type="ARBA" id="ARBA00023288"/>
    </source>
</evidence>
<keyword evidence="5" id="KW-0134">Cell wall</keyword>
<dbReference type="VEuPathDB" id="FungiDB:CTMYA2_050690"/>
<feature type="signal peptide" evidence="17">
    <location>
        <begin position="1"/>
        <end position="18"/>
    </location>
</feature>
<dbReference type="FunFam" id="2.60.40.1280:FF:000001">
    <property type="entry name" value="Agglutinin-like protein 3"/>
    <property type="match status" value="1"/>
</dbReference>
<evidence type="ECO:0000256" key="9">
    <source>
        <dbReference type="ARBA" id="ARBA00022737"/>
    </source>
</evidence>
<keyword evidence="4" id="KW-1003">Cell membrane</keyword>
<dbReference type="InterPro" id="IPR008966">
    <property type="entry name" value="Adhesion_dom_sf"/>
</dbReference>
<dbReference type="GO" id="GO:1903561">
    <property type="term" value="C:extracellular vesicle"/>
    <property type="evidence" value="ECO:0007669"/>
    <property type="project" value="TreeGrafter"/>
</dbReference>
<keyword evidence="13" id="KW-1015">Disulfide bond</keyword>
<evidence type="ECO:0000256" key="17">
    <source>
        <dbReference type="SAM" id="SignalP"/>
    </source>
</evidence>
<evidence type="ECO:0000256" key="14">
    <source>
        <dbReference type="ARBA" id="ARBA00023180"/>
    </source>
</evidence>
<dbReference type="Gene3D" id="2.60.40.2430">
    <property type="entry name" value="Agglutinin-like protein, N-terminal domain, N2 subdomain"/>
    <property type="match status" value="1"/>
</dbReference>
<dbReference type="SUPFAM" id="SSF49401">
    <property type="entry name" value="Bacterial adhesins"/>
    <property type="match status" value="1"/>
</dbReference>
<evidence type="ECO:0000256" key="13">
    <source>
        <dbReference type="ARBA" id="ARBA00023157"/>
    </source>
</evidence>
<dbReference type="PANTHER" id="PTHR33793:SF2">
    <property type="entry name" value="AGGLUTININ-LIKE PROTEIN 6"/>
    <property type="match status" value="1"/>
</dbReference>
<feature type="compositionally biased region" description="Low complexity" evidence="16">
    <location>
        <begin position="915"/>
        <end position="936"/>
    </location>
</feature>
<dbReference type="GO" id="GO:0030445">
    <property type="term" value="C:yeast-form cell wall"/>
    <property type="evidence" value="ECO:0007669"/>
    <property type="project" value="TreeGrafter"/>
</dbReference>
<dbReference type="GO" id="GO:0005886">
    <property type="term" value="C:plasma membrane"/>
    <property type="evidence" value="ECO:0007669"/>
    <property type="project" value="UniProtKB-SubCell"/>
</dbReference>
<evidence type="ECO:0000256" key="8">
    <source>
        <dbReference type="ARBA" id="ARBA00022729"/>
    </source>
</evidence>
<organism evidence="19">
    <name type="scientific">Candida tropicalis</name>
    <name type="common">Yeast</name>
    <dbReference type="NCBI Taxonomy" id="5482"/>
    <lineage>
        <taxon>Eukaryota</taxon>
        <taxon>Fungi</taxon>
        <taxon>Dikarya</taxon>
        <taxon>Ascomycota</taxon>
        <taxon>Saccharomycotina</taxon>
        <taxon>Pichiomycetes</taxon>
        <taxon>Debaryomycetaceae</taxon>
        <taxon>Candida/Lodderomyces clade</taxon>
        <taxon>Candida</taxon>
    </lineage>
</organism>
<feature type="compositionally biased region" description="Polar residues" evidence="16">
    <location>
        <begin position="836"/>
        <end position="851"/>
    </location>
</feature>
<keyword evidence="10" id="KW-0130">Cell adhesion</keyword>
<sequence length="1084" mass="114804">MVLIQAIVLLIWIQLVSSKEISGIFIGFDSLTWNAASDLPSAYQGPQIPTWTAELTWFLNGESAEPGDTFTLIMPCVFKFITNQNTVDLIADGTTYATCNLNSGEEFTTFSSLSCTVSSTLTTYTQARGTLHVPLTFNVGSSGTSVSLTDSTCFRPGVNTVTFRDGDNEISTQATFQGSPDDPSPDRYYQRVIPSLNKVSNLVYPPNCPNGYSSGVISFSSSDSNFQLDCSSLDVGMTNQLNAWNFPTSRDSLSYTRSCSDKSITVNFQNVPAGSRPYISVLSAFLGTKTYSINYNLRYTCSGSRSSSVTKTISWAPYRNSLADSNGAVVVYTTSTVTATTTGVTTLPFNPSTDKTETILVLVPIPTTTITTSYVGVTTSYSTISAPIGGTATVIVDKPYHSTTTIYTGWTGERTTTTTLIASTDSIDTILIETPLPNPTLTTTIYTNIVTPTTFTETDTPGGTDTVVVVEPINPTTTVTSYGSVSEATTYTETDTHGGTDTVVVVEPINPTTTVTSYGSVSIPTTFTETDTHGGTDTVVVVEPINPTTTVTSYGSVSEATTYTETDTPGGTDTVVVVEPINPTTTVTSYGSVSDDDTSSAGSASELLSSTARYWNSTVQSRSDSRSSDSSILQSTSLVGFYAEASSTSDSVIVPLTSQVSSMESFAFCRRDDNNGCVSDFPGQSLTISLSEDATASSDEYVTVSSLLSESNYQLTSTKTYSPSDSSMGLATSWSLDTELIVLSSINYPTSINNDGPMSLDDPENSMSAAYSSSLFSFVVSRATETESTASNTDSRSSSTYSSPLVVSPSSSSSSLVDDSTSGLQSDHESEATIAYSESTTSSPYNTVSTSSDTSAIFTTLSATLSSRLMSETGFVSFYPDIPTPSVETLQVVDTPNTFESGEKVPSPTNPSPSSPSSLTLSEYTSQSSTKSSIPSSAPFLWSVETNYLSQSEVVFLRTTIPAPSLPTEASSTSESFAMSRSIATSSAGYNPSATWSEALTISGSTLSEAATVSFSSNELTNPSGNTVTSSMARSDLSRTTLSQHISTSSMSYSVAISTYTDSGSILECSKWLFIFFSLISFII</sequence>
<keyword evidence="6" id="KW-0964">Secreted</keyword>
<evidence type="ECO:0000256" key="5">
    <source>
        <dbReference type="ARBA" id="ARBA00022512"/>
    </source>
</evidence>
<feature type="region of interest" description="Disordered" evidence="16">
    <location>
        <begin position="787"/>
        <end position="851"/>
    </location>
</feature>
<evidence type="ECO:0000259" key="18">
    <source>
        <dbReference type="SMART" id="SM01056"/>
    </source>
</evidence>
<dbReference type="SMART" id="SM01056">
    <property type="entry name" value="Candida_ALS_N"/>
    <property type="match status" value="1"/>
</dbReference>
<feature type="domain" description="Agglutinin-like protein N-terminal" evidence="18">
    <location>
        <begin position="56"/>
        <end position="301"/>
    </location>
</feature>
<dbReference type="GO" id="GO:0098609">
    <property type="term" value="P:cell-cell adhesion"/>
    <property type="evidence" value="ECO:0007669"/>
    <property type="project" value="TreeGrafter"/>
</dbReference>
<reference evidence="19" key="1">
    <citation type="journal article" date="2021" name="Front. Microbiol.">
        <title>Pursuing Advances in DNA Sequencing Technology to Solve a Complex Genomic Jigsaw Puzzle: The Agglutinin-Like Sequence (ALS) Genes of Candida tropicalis.</title>
        <authorList>
            <person name="Oh S.H."/>
            <person name="Isenhower A."/>
            <person name="Rodriguez-Bobadilla R."/>
            <person name="Smith B."/>
            <person name="Jones J."/>
            <person name="Hubka V."/>
            <person name="Fields C."/>
            <person name="Hernandez A."/>
            <person name="Hoyer L.L."/>
        </authorList>
    </citation>
    <scope>NUCLEOTIDE SEQUENCE</scope>
    <source>
        <strain evidence="19">MYA-3404</strain>
    </source>
</reference>
<dbReference type="GO" id="GO:0009986">
    <property type="term" value="C:cell surface"/>
    <property type="evidence" value="ECO:0007669"/>
    <property type="project" value="TreeGrafter"/>
</dbReference>
<feature type="compositionally biased region" description="Low complexity" evidence="16">
    <location>
        <begin position="788"/>
        <end position="822"/>
    </location>
</feature>
<dbReference type="AlphaFoldDB" id="A0A8A3BCJ9"/>
<feature type="region of interest" description="Disordered" evidence="16">
    <location>
        <begin position="898"/>
        <end position="936"/>
    </location>
</feature>
<keyword evidence="11" id="KW-0843">Virulence</keyword>
<keyword evidence="7" id="KW-0336">GPI-anchor</keyword>
<evidence type="ECO:0000313" key="19">
    <source>
        <dbReference type="EMBL" id="QSX72323.1"/>
    </source>
</evidence>
<comment type="subcellular location">
    <subcellularLocation>
        <location evidence="2">Cell membrane</location>
        <topology evidence="2">Lipid-anchor</topology>
        <topology evidence="2">GPI-anchor</topology>
    </subcellularLocation>
    <subcellularLocation>
        <location evidence="1">Secreted</location>
        <location evidence="1">Cell wall</location>
    </subcellularLocation>
</comment>
<dbReference type="InterPro" id="IPR024672">
    <property type="entry name" value="Agglutinin-like_N"/>
</dbReference>
<dbReference type="InterPro" id="IPR043063">
    <property type="entry name" value="Agglutinin-like_N_N2"/>
</dbReference>
<feature type="region of interest" description="Disordered" evidence="16">
    <location>
        <begin position="586"/>
        <end position="605"/>
    </location>
</feature>
<evidence type="ECO:0000256" key="11">
    <source>
        <dbReference type="ARBA" id="ARBA00023026"/>
    </source>
</evidence>
<proteinExistence type="inferred from homology"/>
<dbReference type="GO" id="GO:0043710">
    <property type="term" value="P:cell adhesion involved in multi-species biofilm formation"/>
    <property type="evidence" value="ECO:0007669"/>
    <property type="project" value="TreeGrafter"/>
</dbReference>